<feature type="transmembrane region" description="Helical" evidence="1">
    <location>
        <begin position="58"/>
        <end position="75"/>
    </location>
</feature>
<evidence type="ECO:0000256" key="1">
    <source>
        <dbReference type="SAM" id="Phobius"/>
    </source>
</evidence>
<gene>
    <name evidence="2" type="ORF">ABB34_04575</name>
</gene>
<comment type="caution">
    <text evidence="2">The sequence shown here is derived from an EMBL/GenBank/DDBJ whole genome shotgun (WGS) entry which is preliminary data.</text>
</comment>
<evidence type="ECO:0000313" key="3">
    <source>
        <dbReference type="Proteomes" id="UP000050940"/>
    </source>
</evidence>
<feature type="transmembrane region" description="Helical" evidence="1">
    <location>
        <begin position="139"/>
        <end position="160"/>
    </location>
</feature>
<keyword evidence="1" id="KW-1133">Transmembrane helix</keyword>
<feature type="transmembrane region" description="Helical" evidence="1">
    <location>
        <begin position="12"/>
        <end position="29"/>
    </location>
</feature>
<organism evidence="2 3">
    <name type="scientific">Stenotrophomonas daejeonensis</name>
    <dbReference type="NCBI Taxonomy" id="659018"/>
    <lineage>
        <taxon>Bacteria</taxon>
        <taxon>Pseudomonadati</taxon>
        <taxon>Pseudomonadota</taxon>
        <taxon>Gammaproteobacteria</taxon>
        <taxon>Lysobacterales</taxon>
        <taxon>Lysobacteraceae</taxon>
        <taxon>Stenotrophomonas</taxon>
    </lineage>
</organism>
<dbReference type="EMBL" id="LDJP01000022">
    <property type="protein sequence ID" value="KRG87528.1"/>
    <property type="molecule type" value="Genomic_DNA"/>
</dbReference>
<dbReference type="Proteomes" id="UP000050940">
    <property type="component" value="Unassembled WGS sequence"/>
</dbReference>
<evidence type="ECO:0008006" key="4">
    <source>
        <dbReference type="Google" id="ProtNLM"/>
    </source>
</evidence>
<proteinExistence type="predicted"/>
<dbReference type="OrthoDB" id="6023795at2"/>
<keyword evidence="1" id="KW-0472">Membrane</keyword>
<sequence>MDGTGHGPAVGVLRVVLLLAYPVLSHLASQRGEGLWAALALFGLVFLCLLGALARRRAWAWGALPAAALLLAWLGRSPWAWVLLQAPPVVFPLLVAWGFARSLLPGRVPLVARIVHALHARAGVPVEAALERYARRLTAAWALLLALLAAINLALALSVVPDGLLAAFGWTPWWPLDHARWSWCTNVADWGLIGGFFVAEYALRCRLFPQRPYRRAGQFVREMGRLGPAFWRDLLR</sequence>
<feature type="transmembrane region" description="Helical" evidence="1">
    <location>
        <begin position="81"/>
        <end position="100"/>
    </location>
</feature>
<protein>
    <recommendedName>
        <fullName evidence="4">Ketosynthase</fullName>
    </recommendedName>
</protein>
<dbReference type="AlphaFoldDB" id="A0A0R0EB00"/>
<keyword evidence="3" id="KW-1185">Reference proteome</keyword>
<dbReference type="STRING" id="659018.ABB34_04575"/>
<dbReference type="PATRIC" id="fig|659018.3.peg.818"/>
<dbReference type="RefSeq" id="WP_083490065.1">
    <property type="nucleotide sequence ID" value="NZ_LDJP01000022.1"/>
</dbReference>
<keyword evidence="1" id="KW-0812">Transmembrane</keyword>
<accession>A0A0R0EB00</accession>
<evidence type="ECO:0000313" key="2">
    <source>
        <dbReference type="EMBL" id="KRG87528.1"/>
    </source>
</evidence>
<name>A0A0R0EB00_9GAMM</name>
<feature type="transmembrane region" description="Helical" evidence="1">
    <location>
        <begin position="35"/>
        <end position="53"/>
    </location>
</feature>
<feature type="transmembrane region" description="Helical" evidence="1">
    <location>
        <begin position="180"/>
        <end position="203"/>
    </location>
</feature>
<reference evidence="2 3" key="1">
    <citation type="submission" date="2015-05" db="EMBL/GenBank/DDBJ databases">
        <title>Genome sequencing and analysis of members of genus Stenotrophomonas.</title>
        <authorList>
            <person name="Patil P.P."/>
            <person name="Midha S."/>
            <person name="Patil P.B."/>
        </authorList>
    </citation>
    <scope>NUCLEOTIDE SEQUENCE [LARGE SCALE GENOMIC DNA]</scope>
    <source>
        <strain evidence="2 3">JCM 16244</strain>
    </source>
</reference>